<dbReference type="EMBL" id="JAHVHP010000002">
    <property type="protein sequence ID" value="MBY5951729.1"/>
    <property type="molecule type" value="Genomic_DNA"/>
</dbReference>
<evidence type="ECO:0000313" key="7">
    <source>
        <dbReference type="Proteomes" id="UP000766609"/>
    </source>
</evidence>
<evidence type="ECO:0000256" key="2">
    <source>
        <dbReference type="ARBA" id="ARBA00023015"/>
    </source>
</evidence>
<evidence type="ECO:0000256" key="4">
    <source>
        <dbReference type="ARBA" id="ARBA00023163"/>
    </source>
</evidence>
<dbReference type="InterPro" id="IPR007627">
    <property type="entry name" value="RNA_pol_sigma70_r2"/>
</dbReference>
<organism evidence="6 7">
    <name type="scientific">Algoriphagus marincola</name>
    <dbReference type="NCBI Taxonomy" id="264027"/>
    <lineage>
        <taxon>Bacteria</taxon>
        <taxon>Pseudomonadati</taxon>
        <taxon>Bacteroidota</taxon>
        <taxon>Cytophagia</taxon>
        <taxon>Cytophagales</taxon>
        <taxon>Cyclobacteriaceae</taxon>
        <taxon>Algoriphagus</taxon>
    </lineage>
</organism>
<comment type="caution">
    <text evidence="6">The sequence shown here is derived from an EMBL/GenBank/DDBJ whole genome shotgun (WGS) entry which is preliminary data.</text>
</comment>
<evidence type="ECO:0000259" key="5">
    <source>
        <dbReference type="Pfam" id="PF04542"/>
    </source>
</evidence>
<accession>A0ABS7N5W1</accession>
<dbReference type="Proteomes" id="UP000766609">
    <property type="component" value="Unassembled WGS sequence"/>
</dbReference>
<keyword evidence="2" id="KW-0805">Transcription regulation</keyword>
<protein>
    <submittedName>
        <fullName evidence="6">Sigma-70 family RNA polymerase sigma factor</fullName>
    </submittedName>
</protein>
<name>A0ABS7N5W1_9BACT</name>
<dbReference type="InterPro" id="IPR013325">
    <property type="entry name" value="RNA_pol_sigma_r2"/>
</dbReference>
<dbReference type="NCBIfam" id="TIGR02937">
    <property type="entry name" value="sigma70-ECF"/>
    <property type="match status" value="1"/>
</dbReference>
<sequence length="185" mass="21606">MPKDSINQLSQEELIRGIKENERRVMSSLYIEVFPKVKSYIIQNNGDEDQAKDIFQEAFLVAWQKVKNGDFQPQNSTAMQGFLFQVSKNKWLDWLRSSRFKKESSLGAISIEVADAEVEFLLDERLSMLDRAFQQLGESCQELLKLFYFKKMSLDKLAQSFGWTPKTAKNNKYRCMESLRKIINP</sequence>
<reference evidence="6 7" key="1">
    <citation type="submission" date="2021-06" db="EMBL/GenBank/DDBJ databases">
        <title>44 bacteria genomes isolated from Dapeng, Shenzhen.</title>
        <authorList>
            <person name="Zheng W."/>
            <person name="Yu S."/>
            <person name="Huang Y."/>
        </authorList>
    </citation>
    <scope>NUCLEOTIDE SEQUENCE [LARGE SCALE GENOMIC DNA]</scope>
    <source>
        <strain evidence="6 7">DP5N14-6</strain>
    </source>
</reference>
<evidence type="ECO:0000256" key="1">
    <source>
        <dbReference type="ARBA" id="ARBA00010641"/>
    </source>
</evidence>
<dbReference type="Gene3D" id="1.10.1740.10">
    <property type="match status" value="1"/>
</dbReference>
<dbReference type="InterPro" id="IPR013324">
    <property type="entry name" value="RNA_pol_sigma_r3/r4-like"/>
</dbReference>
<proteinExistence type="inferred from homology"/>
<dbReference type="Pfam" id="PF04542">
    <property type="entry name" value="Sigma70_r2"/>
    <property type="match status" value="1"/>
</dbReference>
<evidence type="ECO:0000256" key="3">
    <source>
        <dbReference type="ARBA" id="ARBA00023082"/>
    </source>
</evidence>
<gene>
    <name evidence="6" type="ORF">KUV23_12130</name>
</gene>
<dbReference type="Gene3D" id="1.10.10.10">
    <property type="entry name" value="Winged helix-like DNA-binding domain superfamily/Winged helix DNA-binding domain"/>
    <property type="match status" value="1"/>
</dbReference>
<dbReference type="SUPFAM" id="SSF88659">
    <property type="entry name" value="Sigma3 and sigma4 domains of RNA polymerase sigma factors"/>
    <property type="match status" value="1"/>
</dbReference>
<evidence type="ECO:0000313" key="6">
    <source>
        <dbReference type="EMBL" id="MBY5951729.1"/>
    </source>
</evidence>
<keyword evidence="4" id="KW-0804">Transcription</keyword>
<dbReference type="PANTHER" id="PTHR43133:SF46">
    <property type="entry name" value="RNA POLYMERASE SIGMA-70 FACTOR ECF SUBFAMILY"/>
    <property type="match status" value="1"/>
</dbReference>
<feature type="domain" description="RNA polymerase sigma-70 region 2" evidence="5">
    <location>
        <begin position="32"/>
        <end position="99"/>
    </location>
</feature>
<keyword evidence="7" id="KW-1185">Reference proteome</keyword>
<dbReference type="InterPro" id="IPR039425">
    <property type="entry name" value="RNA_pol_sigma-70-like"/>
</dbReference>
<dbReference type="PANTHER" id="PTHR43133">
    <property type="entry name" value="RNA POLYMERASE ECF-TYPE SIGMA FACTO"/>
    <property type="match status" value="1"/>
</dbReference>
<dbReference type="RefSeq" id="WP_222584311.1">
    <property type="nucleotide sequence ID" value="NZ_JAHVHP010000002.1"/>
</dbReference>
<comment type="similarity">
    <text evidence="1">Belongs to the sigma-70 factor family. ECF subfamily.</text>
</comment>
<dbReference type="InterPro" id="IPR036388">
    <property type="entry name" value="WH-like_DNA-bd_sf"/>
</dbReference>
<dbReference type="InterPro" id="IPR014284">
    <property type="entry name" value="RNA_pol_sigma-70_dom"/>
</dbReference>
<dbReference type="SUPFAM" id="SSF88946">
    <property type="entry name" value="Sigma2 domain of RNA polymerase sigma factors"/>
    <property type="match status" value="1"/>
</dbReference>
<keyword evidence="3" id="KW-0731">Sigma factor</keyword>